<protein>
    <submittedName>
        <fullName evidence="6">YbfB/YjiJ family MFS transporter</fullName>
    </submittedName>
</protein>
<gene>
    <name evidence="6" type="ORF">WG929_07960</name>
</gene>
<keyword evidence="2 4" id="KW-1133">Transmembrane helix</keyword>
<dbReference type="PROSITE" id="PS50850">
    <property type="entry name" value="MFS"/>
    <property type="match status" value="1"/>
</dbReference>
<feature type="transmembrane region" description="Helical" evidence="4">
    <location>
        <begin position="58"/>
        <end position="77"/>
    </location>
</feature>
<name>A0ABW8NHD5_9GAMM</name>
<feature type="transmembrane region" description="Helical" evidence="4">
    <location>
        <begin position="19"/>
        <end position="38"/>
    </location>
</feature>
<evidence type="ECO:0000259" key="5">
    <source>
        <dbReference type="PROSITE" id="PS50850"/>
    </source>
</evidence>
<feature type="transmembrane region" description="Helical" evidence="4">
    <location>
        <begin position="176"/>
        <end position="194"/>
    </location>
</feature>
<dbReference type="InterPro" id="IPR020846">
    <property type="entry name" value="MFS_dom"/>
</dbReference>
<feature type="transmembrane region" description="Helical" evidence="4">
    <location>
        <begin position="370"/>
        <end position="390"/>
    </location>
</feature>
<feature type="transmembrane region" description="Helical" evidence="4">
    <location>
        <begin position="253"/>
        <end position="272"/>
    </location>
</feature>
<evidence type="ECO:0000256" key="2">
    <source>
        <dbReference type="ARBA" id="ARBA00022989"/>
    </source>
</evidence>
<evidence type="ECO:0000256" key="1">
    <source>
        <dbReference type="ARBA" id="ARBA00022692"/>
    </source>
</evidence>
<comment type="caution">
    <text evidence="6">The sequence shown here is derived from an EMBL/GenBank/DDBJ whole genome shotgun (WGS) entry which is preliminary data.</text>
</comment>
<dbReference type="Gene3D" id="1.20.1250.20">
    <property type="entry name" value="MFS general substrate transporter like domains"/>
    <property type="match status" value="2"/>
</dbReference>
<evidence type="ECO:0000313" key="7">
    <source>
        <dbReference type="Proteomes" id="UP001620597"/>
    </source>
</evidence>
<accession>A0ABW8NHD5</accession>
<evidence type="ECO:0000256" key="3">
    <source>
        <dbReference type="ARBA" id="ARBA00023136"/>
    </source>
</evidence>
<feature type="domain" description="Major facilitator superfamily (MFS) profile" evidence="5">
    <location>
        <begin position="18"/>
        <end position="396"/>
    </location>
</feature>
<feature type="transmembrane region" description="Helical" evidence="4">
    <location>
        <begin position="218"/>
        <end position="241"/>
    </location>
</feature>
<dbReference type="InterPro" id="IPR010645">
    <property type="entry name" value="MFS_4"/>
</dbReference>
<dbReference type="Pfam" id="PF06779">
    <property type="entry name" value="MFS_4"/>
    <property type="match status" value="1"/>
</dbReference>
<feature type="transmembrane region" description="Helical" evidence="4">
    <location>
        <begin position="84"/>
        <end position="105"/>
    </location>
</feature>
<dbReference type="InterPro" id="IPR036259">
    <property type="entry name" value="MFS_trans_sf"/>
</dbReference>
<organism evidence="6 7">
    <name type="scientific">Oceanobacter antarcticus</name>
    <dbReference type="NCBI Taxonomy" id="3133425"/>
    <lineage>
        <taxon>Bacteria</taxon>
        <taxon>Pseudomonadati</taxon>
        <taxon>Pseudomonadota</taxon>
        <taxon>Gammaproteobacteria</taxon>
        <taxon>Oceanospirillales</taxon>
        <taxon>Oceanospirillaceae</taxon>
        <taxon>Oceanobacter</taxon>
    </lineage>
</organism>
<dbReference type="PANTHER" id="PTHR23537">
    <property type="match status" value="1"/>
</dbReference>
<keyword evidence="3 4" id="KW-0472">Membrane</keyword>
<evidence type="ECO:0000313" key="6">
    <source>
        <dbReference type="EMBL" id="MFK4752342.1"/>
    </source>
</evidence>
<keyword evidence="1 4" id="KW-0812">Transmembrane</keyword>
<dbReference type="RefSeq" id="WP_416205624.1">
    <property type="nucleotide sequence ID" value="NZ_JBBKTX010000008.1"/>
</dbReference>
<feature type="transmembrane region" description="Helical" evidence="4">
    <location>
        <begin position="111"/>
        <end position="137"/>
    </location>
</feature>
<dbReference type="EMBL" id="JBBKTX010000008">
    <property type="protein sequence ID" value="MFK4752342.1"/>
    <property type="molecule type" value="Genomic_DNA"/>
</dbReference>
<proteinExistence type="predicted"/>
<feature type="transmembrane region" description="Helical" evidence="4">
    <location>
        <begin position="284"/>
        <end position="301"/>
    </location>
</feature>
<dbReference type="SUPFAM" id="SSF103473">
    <property type="entry name" value="MFS general substrate transporter"/>
    <property type="match status" value="1"/>
</dbReference>
<feature type="transmembrane region" description="Helical" evidence="4">
    <location>
        <begin position="307"/>
        <end position="330"/>
    </location>
</feature>
<dbReference type="Proteomes" id="UP001620597">
    <property type="component" value="Unassembled WGS sequence"/>
</dbReference>
<reference evidence="6 7" key="1">
    <citation type="submission" date="2024-03" db="EMBL/GenBank/DDBJ databases">
        <title>High-quality draft genome sequence of Oceanobacter sp. wDCs-4.</title>
        <authorList>
            <person name="Dong C."/>
        </authorList>
    </citation>
    <scope>NUCLEOTIDE SEQUENCE [LARGE SCALE GENOMIC DNA]</scope>
    <source>
        <strain evidence="7">wDCs-4</strain>
    </source>
</reference>
<dbReference type="PANTHER" id="PTHR23537:SF1">
    <property type="entry name" value="SUGAR TRANSPORTER"/>
    <property type="match status" value="1"/>
</dbReference>
<keyword evidence="7" id="KW-1185">Reference proteome</keyword>
<sequence length="405" mass="43433">MQTSDHDAPLTSDAERYRVVFAGVCALILSVGLARFAYTPLLPVMQLEAGMSPLIGGWLATFIYIGYTAGALMATLIKDPLRKYYLYRLCLVLAVVSTLAMGVVSHPVGWMLLRLVGGFSGIAGLLLASGLVLNWLIRHRHRPQLGLHFTGAGLGIIVSGLGVTGMAGWLSWDQQWIGLGILGMLFFIPAWRWMPRPEVLQAGSAPAHTPTTATSRRWLMLMVAAYFCAGCGYVVGATFIVDILEALPLLSGNGAWVWIVVGLAATPSTFLWDKVAHGLGQIPALLLAYGLQTLSMLLPAISDNLAVNLISAALWGGTFVGIVNLTLTLIGRRFPHNPASAMAGLTLSYSVSQMVAPAMTGYVMTLTGKYEMALLVTTAVMMVGMLLLVLTHWLEPENRPHASTA</sequence>
<evidence type="ECO:0000256" key="4">
    <source>
        <dbReference type="SAM" id="Phobius"/>
    </source>
</evidence>
<feature type="transmembrane region" description="Helical" evidence="4">
    <location>
        <begin position="149"/>
        <end position="170"/>
    </location>
</feature>